<protein>
    <recommendedName>
        <fullName evidence="3">Phage gp6-like head-tail connector protein</fullName>
    </recommendedName>
</protein>
<dbReference type="NCBIfam" id="TIGR02215">
    <property type="entry name" value="phage_chp_gp8"/>
    <property type="match status" value="1"/>
</dbReference>
<evidence type="ECO:0000313" key="2">
    <source>
        <dbReference type="Proteomes" id="UP000324996"/>
    </source>
</evidence>
<dbReference type="AlphaFoldDB" id="A0A5A7NC38"/>
<dbReference type="Pfam" id="PF05135">
    <property type="entry name" value="Phage_connect_1"/>
    <property type="match status" value="1"/>
</dbReference>
<reference evidence="1 2" key="1">
    <citation type="submission" date="2019-09" db="EMBL/GenBank/DDBJ databases">
        <title>NBRP : Genome information of microbial organism related human and environment.</title>
        <authorList>
            <person name="Hattori M."/>
            <person name="Oshima K."/>
            <person name="Inaba H."/>
            <person name="Suda W."/>
            <person name="Sakamoto M."/>
            <person name="Iino T."/>
            <person name="Kitahara M."/>
            <person name="Oshida Y."/>
            <person name="Iida T."/>
            <person name="Kudo T."/>
            <person name="Itoh T."/>
            <person name="Ohkuma M."/>
        </authorList>
    </citation>
    <scope>NUCLEOTIDE SEQUENCE [LARGE SCALE GENOMIC DNA]</scope>
    <source>
        <strain evidence="1 2">Q-1</strain>
    </source>
</reference>
<sequence>MSQLQPPLIEPLDLAEIKAHLRIEHDDENSLLASYLVAARQMAERILGRALISQHWQYAFARWPDGPLCLPKAPLQSVMAVRIVHEDGTSSLLDPDRYRVESRAEPGFVLLKSGLGLVPLGLSRDRFEIDFIAGYGDQPAMVPAPLRHAILLMVAAFHQSRGTTENVLSGVVRSLLDPYRMVRL</sequence>
<dbReference type="EMBL" id="BKCN01000016">
    <property type="protein sequence ID" value="GER05050.1"/>
    <property type="molecule type" value="Genomic_DNA"/>
</dbReference>
<dbReference type="CDD" id="cd08054">
    <property type="entry name" value="gp6"/>
    <property type="match status" value="1"/>
</dbReference>
<dbReference type="Gene3D" id="1.10.3230.30">
    <property type="entry name" value="Phage gp6-like head-tail connector protein"/>
    <property type="match status" value="1"/>
</dbReference>
<dbReference type="Proteomes" id="UP000324996">
    <property type="component" value="Unassembled WGS sequence"/>
</dbReference>
<comment type="caution">
    <text evidence="1">The sequence shown here is derived from an EMBL/GenBank/DDBJ whole genome shotgun (WGS) entry which is preliminary data.</text>
</comment>
<dbReference type="InterPro" id="IPR021146">
    <property type="entry name" value="Phage_gp6-like_head-tail"/>
</dbReference>
<proteinExistence type="predicted"/>
<keyword evidence="2" id="KW-1185">Reference proteome</keyword>
<dbReference type="InterPro" id="IPR011738">
    <property type="entry name" value="Phage_CHP"/>
</dbReference>
<organism evidence="1 2">
    <name type="scientific">Iodidimonas nitroreducens</name>
    <dbReference type="NCBI Taxonomy" id="1236968"/>
    <lineage>
        <taxon>Bacteria</taxon>
        <taxon>Pseudomonadati</taxon>
        <taxon>Pseudomonadota</taxon>
        <taxon>Alphaproteobacteria</taxon>
        <taxon>Iodidimonadales</taxon>
        <taxon>Iodidimonadaceae</taxon>
        <taxon>Iodidimonas</taxon>
    </lineage>
</organism>
<accession>A0A5A7NC38</accession>
<gene>
    <name evidence="1" type="ORF">JCM17846_27320</name>
</gene>
<evidence type="ECO:0000313" key="1">
    <source>
        <dbReference type="EMBL" id="GER05050.1"/>
    </source>
</evidence>
<dbReference type="InterPro" id="IPR006450">
    <property type="entry name" value="Phage_HK97_gp6-like"/>
</dbReference>
<name>A0A5A7NC38_9PROT</name>
<evidence type="ECO:0008006" key="3">
    <source>
        <dbReference type="Google" id="ProtNLM"/>
    </source>
</evidence>
<dbReference type="NCBIfam" id="TIGR01560">
    <property type="entry name" value="put_DNA_pack"/>
    <property type="match status" value="1"/>
</dbReference>